<feature type="compositionally biased region" description="Acidic residues" evidence="4">
    <location>
        <begin position="21"/>
        <end position="30"/>
    </location>
</feature>
<evidence type="ECO:0000256" key="2">
    <source>
        <dbReference type="ARBA" id="ARBA00022737"/>
    </source>
</evidence>
<dbReference type="AlphaFoldDB" id="A0AAN7DS07"/>
<dbReference type="InterPro" id="IPR015943">
    <property type="entry name" value="WD40/YVTN_repeat-like_dom_sf"/>
</dbReference>
<feature type="domain" description="Transcription factor spt8 beta-propeller" evidence="5">
    <location>
        <begin position="311"/>
        <end position="493"/>
    </location>
</feature>
<protein>
    <recommendedName>
        <fullName evidence="5">Transcription factor spt8 beta-propeller domain-containing protein</fullName>
    </recommendedName>
</protein>
<sequence length="499" mass="54676">MSSDEEDLDLNDDTTSQMESIADDMMDIEDPSIQNSPAPSPLQPSSSTVVFNNTRQLNEMLDPQLLTCASYDCVPLAAAIHPSPISSLATTRCYRWVLTGSEDGYIRKWDFFASMNGKTALTQAHRHNYVDSVTLAGVLSSWWENEEIPDSVKPTTTADGSEEPAAAAAAPVSTTLPREPKLSPVFSLDIHSEALWAVQGCENGSINLTSVRHEEGKCHHVLRKHSAPVSVLMITPGETSVISGSWDKSVLEWDLNTGSVVRSYDGHNSQISSAEFQPIYTPYSTTTTTTSSSSTSSSNQEDDAALLWNRKNEHVFMTTSMDGQCLLWDRREPAQQARRLPIPDRTPPWCLSACWNADGTKIYAGRRNGTVDEYDFASQKWIQSFRMPANSGPVSCVKSMPNGKHIVCASNDNIRLWNTTIESNFTIRSDTEPGFAKPSTKLSSTIPFSILPGHHGGTISHISIDPTCKYMITTSGNRGWEGTSTNGCLFYDISAVTAV</sequence>
<comment type="caution">
    <text evidence="6">The sequence shown here is derived from an EMBL/GenBank/DDBJ whole genome shotgun (WGS) entry which is preliminary data.</text>
</comment>
<keyword evidence="7" id="KW-1185">Reference proteome</keyword>
<keyword evidence="1 3" id="KW-0853">WD repeat</keyword>
<evidence type="ECO:0000259" key="5">
    <source>
        <dbReference type="Pfam" id="PF23798"/>
    </source>
</evidence>
<evidence type="ECO:0000256" key="4">
    <source>
        <dbReference type="SAM" id="MobiDB-lite"/>
    </source>
</evidence>
<organism evidence="6 7">
    <name type="scientific">Mucor velutinosus</name>
    <dbReference type="NCBI Taxonomy" id="708070"/>
    <lineage>
        <taxon>Eukaryota</taxon>
        <taxon>Fungi</taxon>
        <taxon>Fungi incertae sedis</taxon>
        <taxon>Mucoromycota</taxon>
        <taxon>Mucoromycotina</taxon>
        <taxon>Mucoromycetes</taxon>
        <taxon>Mucorales</taxon>
        <taxon>Mucorineae</taxon>
        <taxon>Mucoraceae</taxon>
        <taxon>Mucor</taxon>
    </lineage>
</organism>
<dbReference type="Pfam" id="PF23798">
    <property type="entry name" value="Beta-prop_SPT8"/>
    <property type="match status" value="1"/>
</dbReference>
<dbReference type="SUPFAM" id="SSF50978">
    <property type="entry name" value="WD40 repeat-like"/>
    <property type="match status" value="1"/>
</dbReference>
<evidence type="ECO:0000313" key="7">
    <source>
        <dbReference type="Proteomes" id="UP001304243"/>
    </source>
</evidence>
<dbReference type="PANTHER" id="PTHR19848:SF8">
    <property type="entry name" value="F-BOX AND WD REPEAT DOMAIN CONTAINING 7"/>
    <property type="match status" value="1"/>
</dbReference>
<accession>A0AAN7DS07</accession>
<gene>
    <name evidence="6" type="ORF">ATC70_013145</name>
</gene>
<feature type="repeat" description="WD" evidence="3">
    <location>
        <begin position="222"/>
        <end position="263"/>
    </location>
</feature>
<dbReference type="GeneID" id="89956831"/>
<dbReference type="RefSeq" id="XP_064687866.1">
    <property type="nucleotide sequence ID" value="XM_064832311.1"/>
</dbReference>
<dbReference type="Gene3D" id="2.130.10.10">
    <property type="entry name" value="YVTN repeat-like/Quinoprotein amine dehydrogenase"/>
    <property type="match status" value="1"/>
</dbReference>
<feature type="region of interest" description="Disordered" evidence="4">
    <location>
        <begin position="150"/>
        <end position="174"/>
    </location>
</feature>
<evidence type="ECO:0000256" key="3">
    <source>
        <dbReference type="PROSITE-ProRule" id="PRU00221"/>
    </source>
</evidence>
<dbReference type="Pfam" id="PF00400">
    <property type="entry name" value="WD40"/>
    <property type="match status" value="2"/>
</dbReference>
<feature type="repeat" description="WD" evidence="3">
    <location>
        <begin position="78"/>
        <end position="110"/>
    </location>
</feature>
<name>A0AAN7DS07_9FUNG</name>
<dbReference type="PROSITE" id="PS50082">
    <property type="entry name" value="WD_REPEATS_2"/>
    <property type="match status" value="2"/>
</dbReference>
<proteinExistence type="predicted"/>
<dbReference type="InterPro" id="IPR001680">
    <property type="entry name" value="WD40_rpt"/>
</dbReference>
<dbReference type="PROSITE" id="PS50294">
    <property type="entry name" value="WD_REPEATS_REGION"/>
    <property type="match status" value="1"/>
</dbReference>
<dbReference type="Proteomes" id="UP001304243">
    <property type="component" value="Unassembled WGS sequence"/>
</dbReference>
<reference evidence="6 7" key="1">
    <citation type="submission" date="2022-11" db="EMBL/GenBank/DDBJ databases">
        <title>Mucor velutinosus strain NIH1002 WGS.</title>
        <authorList>
            <person name="Subramanian P."/>
            <person name="Mullikin J.C."/>
            <person name="Segre J.A."/>
            <person name="Zelazny A.M."/>
        </authorList>
    </citation>
    <scope>NUCLEOTIDE SEQUENCE [LARGE SCALE GENOMIC DNA]</scope>
    <source>
        <strain evidence="6 7">NIH1002</strain>
    </source>
</reference>
<dbReference type="InterPro" id="IPR057544">
    <property type="entry name" value="Beta-prop_SPT8"/>
</dbReference>
<dbReference type="SMART" id="SM00320">
    <property type="entry name" value="WD40"/>
    <property type="match status" value="6"/>
</dbReference>
<feature type="compositionally biased region" description="Acidic residues" evidence="4">
    <location>
        <begin position="1"/>
        <end position="12"/>
    </location>
</feature>
<dbReference type="EMBL" id="JASEJX010000006">
    <property type="protein sequence ID" value="KAK4521200.1"/>
    <property type="molecule type" value="Genomic_DNA"/>
</dbReference>
<dbReference type="InterPro" id="IPR036322">
    <property type="entry name" value="WD40_repeat_dom_sf"/>
</dbReference>
<keyword evidence="2" id="KW-0677">Repeat</keyword>
<dbReference type="PANTHER" id="PTHR19848">
    <property type="entry name" value="WD40 REPEAT PROTEIN"/>
    <property type="match status" value="1"/>
</dbReference>
<evidence type="ECO:0000313" key="6">
    <source>
        <dbReference type="EMBL" id="KAK4521200.1"/>
    </source>
</evidence>
<feature type="region of interest" description="Disordered" evidence="4">
    <location>
        <begin position="1"/>
        <end position="46"/>
    </location>
</feature>
<evidence type="ECO:0000256" key="1">
    <source>
        <dbReference type="ARBA" id="ARBA00022574"/>
    </source>
</evidence>